<dbReference type="InterPro" id="IPR011335">
    <property type="entry name" value="Restrct_endonuc-II-like"/>
</dbReference>
<accession>A0ABS2DAG2</accession>
<dbReference type="EMBL" id="JAFEMC010000005">
    <property type="protein sequence ID" value="MBM6577939.1"/>
    <property type="molecule type" value="Genomic_DNA"/>
</dbReference>
<evidence type="ECO:0000313" key="3">
    <source>
        <dbReference type="EMBL" id="MBM6577939.1"/>
    </source>
</evidence>
<gene>
    <name evidence="3" type="ORF">ILT43_16270</name>
</gene>
<keyword evidence="3" id="KW-0378">Hydrolase</keyword>
<dbReference type="Proteomes" id="UP000763641">
    <property type="component" value="Unassembled WGS sequence"/>
</dbReference>
<reference evidence="3 4" key="1">
    <citation type="submission" date="2020-12" db="EMBL/GenBank/DDBJ databases">
        <title>Sphingomonas sp.</title>
        <authorList>
            <person name="Kim M.K."/>
        </authorList>
    </citation>
    <scope>NUCLEOTIDE SEQUENCE [LARGE SCALE GENOMIC DNA]</scope>
    <source>
        <strain evidence="3 4">BT552</strain>
    </source>
</reference>
<organism evidence="3 4">
    <name type="scientific">Sphingomonas longa</name>
    <dbReference type="NCBI Taxonomy" id="2778730"/>
    <lineage>
        <taxon>Bacteria</taxon>
        <taxon>Pseudomonadati</taxon>
        <taxon>Pseudomonadota</taxon>
        <taxon>Alphaproteobacteria</taxon>
        <taxon>Sphingomonadales</taxon>
        <taxon>Sphingomonadaceae</taxon>
        <taxon>Sphingomonas</taxon>
    </lineage>
</organism>
<evidence type="ECO:0000313" key="4">
    <source>
        <dbReference type="Proteomes" id="UP000763641"/>
    </source>
</evidence>
<protein>
    <submittedName>
        <fullName evidence="3">AlwI family type II restriction endonuclease</fullName>
    </submittedName>
</protein>
<feature type="region of interest" description="Disordered" evidence="1">
    <location>
        <begin position="267"/>
        <end position="305"/>
    </location>
</feature>
<dbReference type="RefSeq" id="WP_204200037.1">
    <property type="nucleotide sequence ID" value="NZ_JAFEMC010000005.1"/>
</dbReference>
<comment type="caution">
    <text evidence="3">The sequence shown here is derived from an EMBL/GenBank/DDBJ whole genome shotgun (WGS) entry which is preliminary data.</text>
</comment>
<proteinExistence type="predicted"/>
<dbReference type="Pfam" id="PF13020">
    <property type="entry name" value="NOV_C"/>
    <property type="match status" value="1"/>
</dbReference>
<name>A0ABS2DAG2_9SPHN</name>
<keyword evidence="3" id="KW-0255">Endonuclease</keyword>
<evidence type="ECO:0000256" key="1">
    <source>
        <dbReference type="SAM" id="MobiDB-lite"/>
    </source>
</evidence>
<keyword evidence="4" id="KW-1185">Reference proteome</keyword>
<keyword evidence="3" id="KW-0540">Nuclease</keyword>
<feature type="domain" description="Protein NO VEIN C-terminal" evidence="2">
    <location>
        <begin position="365"/>
        <end position="443"/>
    </location>
</feature>
<dbReference type="GO" id="GO:0004519">
    <property type="term" value="F:endonuclease activity"/>
    <property type="evidence" value="ECO:0007669"/>
    <property type="project" value="UniProtKB-KW"/>
</dbReference>
<evidence type="ECO:0000259" key="2">
    <source>
        <dbReference type="Pfam" id="PF13020"/>
    </source>
</evidence>
<dbReference type="InterPro" id="IPR024975">
    <property type="entry name" value="NOV_C"/>
</dbReference>
<sequence length="477" mass="52905">MVLEDLRHKLIERLDDGVRGDRGWWLVTRVHLTPARITEVARFLAVKSVDDYIELTEQNYEQIGEIMGIRKDAEKNVKRHIFLAMDQPLRLIERAESRSWSKIRLTDAGRKLASSDDPIDVFEQVLHDIRFAQSPWYSEGRQEQYPEFDVAPYAATLEVLRLSTGYIDNDEFDLFVSRIRTDGEIASTVASIAAFRSLRPEDRTSLLRLVEERIPAEGGGKNKRKAYFNWRDVARHTFSLLSLGVSAEREGNRLWLASELLIEAGADHPATSPANPYAPDDGKTQPEVGNSGGRTGTGTKMKPSWPAKVAGESLGSLKAAAKRSAGVRPSSSLLIPDDAAPVDLLEPPAAPQVNDGFEAELLVAKIFKANGWQVAYYGRKRGYGFDLWTRKDDQAFLVEVKSFSGTGGTVTLTKMEHAAAAHYKGNYLLVVVEMISATPRFSVIPDPVTKLQPTETSTEQYSIPQSAWSGGAVAFNP</sequence>
<dbReference type="SUPFAM" id="SSF52980">
    <property type="entry name" value="Restriction endonuclease-like"/>
    <property type="match status" value="1"/>
</dbReference>